<sequence>MFPWYWLLVPWYADWLLVPWYWVLVPWYADWLLVPWYADWLLADWWVGSALLSLLTSHVLSFFTLTFPSLSLLIPLPSIFETNKELKVRLQKELKVCLQKELKVSTERAQTKTPVLQDKSDRPCPGQVITACAVMHNICIGAGDIMAPDADIVEDVAMRGGCVGGGQWCPLAGPTVCRGVCPGGGSHGPPIYIRYVKQL</sequence>
<proteinExistence type="predicted"/>
<evidence type="ECO:0000313" key="2">
    <source>
        <dbReference type="EMBL" id="KAF3834540.1"/>
    </source>
</evidence>
<feature type="transmembrane region" description="Helical" evidence="1">
    <location>
        <begin position="50"/>
        <end position="74"/>
    </location>
</feature>
<protein>
    <submittedName>
        <fullName evidence="2">Uncharacterized protein</fullName>
    </submittedName>
</protein>
<accession>A0A7J5XC10</accession>
<comment type="caution">
    <text evidence="2">The sequence shown here is derived from an EMBL/GenBank/DDBJ whole genome shotgun (WGS) entry which is preliminary data.</text>
</comment>
<evidence type="ECO:0000313" key="3">
    <source>
        <dbReference type="Proteomes" id="UP000518266"/>
    </source>
</evidence>
<gene>
    <name evidence="2" type="ORF">F7725_027098</name>
</gene>
<name>A0A7J5XC10_DISMA</name>
<keyword evidence="1" id="KW-0812">Transmembrane</keyword>
<dbReference type="Proteomes" id="UP000518266">
    <property type="component" value="Unassembled WGS sequence"/>
</dbReference>
<dbReference type="EMBL" id="JAAKFY010000025">
    <property type="protein sequence ID" value="KAF3834540.1"/>
    <property type="molecule type" value="Genomic_DNA"/>
</dbReference>
<keyword evidence="3" id="KW-1185">Reference proteome</keyword>
<dbReference type="AlphaFoldDB" id="A0A7J5XC10"/>
<keyword evidence="1" id="KW-1133">Transmembrane helix</keyword>
<keyword evidence="1" id="KW-0472">Membrane</keyword>
<reference evidence="2 3" key="1">
    <citation type="submission" date="2020-03" db="EMBL/GenBank/DDBJ databases">
        <title>Dissostichus mawsoni Genome sequencing and assembly.</title>
        <authorList>
            <person name="Park H."/>
        </authorList>
    </citation>
    <scope>NUCLEOTIDE SEQUENCE [LARGE SCALE GENOMIC DNA]</scope>
    <source>
        <strain evidence="2">DM0001</strain>
        <tissue evidence="2">Muscle</tissue>
    </source>
</reference>
<organism evidence="2 3">
    <name type="scientific">Dissostichus mawsoni</name>
    <name type="common">Antarctic cod</name>
    <dbReference type="NCBI Taxonomy" id="36200"/>
    <lineage>
        <taxon>Eukaryota</taxon>
        <taxon>Metazoa</taxon>
        <taxon>Chordata</taxon>
        <taxon>Craniata</taxon>
        <taxon>Vertebrata</taxon>
        <taxon>Euteleostomi</taxon>
        <taxon>Actinopterygii</taxon>
        <taxon>Neopterygii</taxon>
        <taxon>Teleostei</taxon>
        <taxon>Neoteleostei</taxon>
        <taxon>Acanthomorphata</taxon>
        <taxon>Eupercaria</taxon>
        <taxon>Perciformes</taxon>
        <taxon>Notothenioidei</taxon>
        <taxon>Nototheniidae</taxon>
        <taxon>Dissostichus</taxon>
    </lineage>
</organism>
<evidence type="ECO:0000256" key="1">
    <source>
        <dbReference type="SAM" id="Phobius"/>
    </source>
</evidence>